<dbReference type="InterPro" id="IPR006311">
    <property type="entry name" value="TAT_signal"/>
</dbReference>
<evidence type="ECO:0000256" key="1">
    <source>
        <dbReference type="ARBA" id="ARBA00006096"/>
    </source>
</evidence>
<dbReference type="PANTHER" id="PTHR30023">
    <property type="entry name" value="D-ALANYL-D-ALANINE CARBOXYPEPTIDASE"/>
    <property type="match status" value="1"/>
</dbReference>
<keyword evidence="3" id="KW-0645">Protease</keyword>
<gene>
    <name evidence="3" type="ORF">SAMN04244550_02450</name>
</gene>
<dbReference type="Proteomes" id="UP000183812">
    <property type="component" value="Unassembled WGS sequence"/>
</dbReference>
<dbReference type="Pfam" id="PF02113">
    <property type="entry name" value="Peptidase_S13"/>
    <property type="match status" value="1"/>
</dbReference>
<keyword evidence="2" id="KW-0378">Hydrolase</keyword>
<name>A0A1G7M7R7_RHOCA</name>
<dbReference type="InterPro" id="IPR012338">
    <property type="entry name" value="Beta-lactam/transpept-like"/>
</dbReference>
<organism evidence="3 4">
    <name type="scientific">Rhodobacter capsulatus</name>
    <name type="common">Rhodopseudomonas capsulata</name>
    <dbReference type="NCBI Taxonomy" id="1061"/>
    <lineage>
        <taxon>Bacteria</taxon>
        <taxon>Pseudomonadati</taxon>
        <taxon>Pseudomonadota</taxon>
        <taxon>Alphaproteobacteria</taxon>
        <taxon>Rhodobacterales</taxon>
        <taxon>Rhodobacter group</taxon>
        <taxon>Rhodobacter</taxon>
    </lineage>
</organism>
<dbReference type="EMBL" id="FNAY01000013">
    <property type="protein sequence ID" value="SDF57260.1"/>
    <property type="molecule type" value="Genomic_DNA"/>
</dbReference>
<dbReference type="PANTHER" id="PTHR30023:SF0">
    <property type="entry name" value="PENICILLIN-SENSITIVE CARBOXYPEPTIDASE A"/>
    <property type="match status" value="1"/>
</dbReference>
<keyword evidence="3" id="KW-0121">Carboxypeptidase</keyword>
<evidence type="ECO:0000313" key="3">
    <source>
        <dbReference type="EMBL" id="SDF57260.1"/>
    </source>
</evidence>
<reference evidence="3 4" key="1">
    <citation type="submission" date="2016-10" db="EMBL/GenBank/DDBJ databases">
        <authorList>
            <person name="de Groot N.N."/>
        </authorList>
    </citation>
    <scope>NUCLEOTIDE SEQUENCE [LARGE SCALE GENOMIC DNA]</scope>
    <source>
        <strain evidence="4">DSM 938 / 37b4</strain>
    </source>
</reference>
<dbReference type="PROSITE" id="PS51318">
    <property type="entry name" value="TAT"/>
    <property type="match status" value="1"/>
</dbReference>
<dbReference type="RefSeq" id="WP_074554595.1">
    <property type="nucleotide sequence ID" value="NZ_CP119563.1"/>
</dbReference>
<evidence type="ECO:0000256" key="2">
    <source>
        <dbReference type="ARBA" id="ARBA00022801"/>
    </source>
</evidence>
<dbReference type="GO" id="GO:0004185">
    <property type="term" value="F:serine-type carboxypeptidase activity"/>
    <property type="evidence" value="ECO:0007669"/>
    <property type="project" value="InterPro"/>
</dbReference>
<dbReference type="NCBIfam" id="TIGR00666">
    <property type="entry name" value="PBP4"/>
    <property type="match status" value="1"/>
</dbReference>
<protein>
    <submittedName>
        <fullName evidence="3">D-alanyl-D-alanine carboxypeptidase / D-alanyl-D-alanine-endopeptidase (Penicillin-binding protein 4)</fullName>
    </submittedName>
</protein>
<dbReference type="GO" id="GO:0006508">
    <property type="term" value="P:proteolysis"/>
    <property type="evidence" value="ECO:0007669"/>
    <property type="project" value="InterPro"/>
</dbReference>
<dbReference type="SUPFAM" id="SSF56601">
    <property type="entry name" value="beta-lactamase/transpeptidase-like"/>
    <property type="match status" value="1"/>
</dbReference>
<dbReference type="OrthoDB" id="5372081at2"/>
<comment type="similarity">
    <text evidence="1">Belongs to the peptidase S13 family.</text>
</comment>
<evidence type="ECO:0000313" key="4">
    <source>
        <dbReference type="Proteomes" id="UP000183812"/>
    </source>
</evidence>
<accession>A0A1G7M7R7</accession>
<dbReference type="AlphaFoldDB" id="A0A1G7M7R7"/>
<dbReference type="GO" id="GO:0000270">
    <property type="term" value="P:peptidoglycan metabolic process"/>
    <property type="evidence" value="ECO:0007669"/>
    <property type="project" value="TreeGrafter"/>
</dbReference>
<proteinExistence type="inferred from homology"/>
<sequence>MDVTRRGILGGMLGAGAGLVTPAVLRAEGAALRLLSGEELIAAARLGGDVGYVVADARSGLVLEARGGTKPMAPASTAKAITTLYALETLGPQFRFQTRVLATGPVSGGRVEGDLILAGGGDPTLSTDGLADLAAALAQRGVTGVRGRFLVWGGALPYAEAIAADQPVHVGYNPAISGLILNYNRVHFEWKRAKGGYALAMDARSERHVPKVYTAEVAAVPRQAPLFEYRQAGGREHWTVAASALGKDGSRWLPVRLPDAYAGDVFQTLARARGIDLPAPEPLRALPAAAQVLVSQPSEALPKILRSMMKYSTNITAEAVGMTATAARGANAARGASGAAMSDWLSGRLGGTRARFVDHSGLGGDDRIAPIEMVKAVTLLGPKAGLRGLMKPFNLRDEAGGKVKGAQIRVDAKTGTLNFVSTLTGYITAPDGTELTFAIFTGDLARRAQSRDAEQAEGSRGWVGRSKLLQSQLITRWATLYG</sequence>
<dbReference type="PRINTS" id="PR00922">
    <property type="entry name" value="DADACBPTASE3"/>
</dbReference>
<dbReference type="Gene3D" id="3.50.80.20">
    <property type="entry name" value="D-Ala-D-Ala carboxypeptidase C, peptidase S13"/>
    <property type="match status" value="1"/>
</dbReference>
<dbReference type="InterPro" id="IPR000667">
    <property type="entry name" value="Peptidase_S13"/>
</dbReference>
<dbReference type="Gene3D" id="3.40.710.10">
    <property type="entry name" value="DD-peptidase/beta-lactamase superfamily"/>
    <property type="match status" value="2"/>
</dbReference>